<dbReference type="PROSITE" id="PS50035">
    <property type="entry name" value="PLD"/>
    <property type="match status" value="1"/>
</dbReference>
<dbReference type="EMBL" id="CAIE01000017">
    <property type="protein sequence ID" value="CCH17398.1"/>
    <property type="molecule type" value="Genomic_DNA"/>
</dbReference>
<organism evidence="7 8">
    <name type="scientific">Micromonospora lupini str. Lupac 08</name>
    <dbReference type="NCBI Taxonomy" id="1150864"/>
    <lineage>
        <taxon>Bacteria</taxon>
        <taxon>Bacillati</taxon>
        <taxon>Actinomycetota</taxon>
        <taxon>Actinomycetes</taxon>
        <taxon>Micromonosporales</taxon>
        <taxon>Micromonosporaceae</taxon>
        <taxon>Micromonospora</taxon>
    </lineage>
</organism>
<keyword evidence="3" id="KW-0378">Hydrolase</keyword>
<dbReference type="PANTHER" id="PTHR18896">
    <property type="entry name" value="PHOSPHOLIPASE D"/>
    <property type="match status" value="1"/>
</dbReference>
<protein>
    <submittedName>
        <fullName evidence="7">Phospholipase D/Transphosphatidylase</fullName>
    </submittedName>
</protein>
<dbReference type="Pfam" id="PF13091">
    <property type="entry name" value="PLDc_2"/>
    <property type="match status" value="1"/>
</dbReference>
<evidence type="ECO:0000256" key="5">
    <source>
        <dbReference type="SAM" id="MobiDB-lite"/>
    </source>
</evidence>
<evidence type="ECO:0000313" key="8">
    <source>
        <dbReference type="Proteomes" id="UP000003448"/>
    </source>
</evidence>
<dbReference type="InterPro" id="IPR001736">
    <property type="entry name" value="PLipase_D/transphosphatidylase"/>
</dbReference>
<dbReference type="PANTHER" id="PTHR18896:SF76">
    <property type="entry name" value="PHOSPHOLIPASE"/>
    <property type="match status" value="1"/>
</dbReference>
<keyword evidence="4" id="KW-0443">Lipid metabolism</keyword>
<dbReference type="STRING" id="1150864.MILUP08_42319"/>
<dbReference type="InterPro" id="IPR015679">
    <property type="entry name" value="PLipase_D_fam"/>
</dbReference>
<comment type="catalytic activity">
    <reaction evidence="1">
        <text>a 1,2-diacyl-sn-glycero-3-phosphocholine + H2O = a 1,2-diacyl-sn-glycero-3-phosphate + choline + H(+)</text>
        <dbReference type="Rhea" id="RHEA:14445"/>
        <dbReference type="ChEBI" id="CHEBI:15354"/>
        <dbReference type="ChEBI" id="CHEBI:15377"/>
        <dbReference type="ChEBI" id="CHEBI:15378"/>
        <dbReference type="ChEBI" id="CHEBI:57643"/>
        <dbReference type="ChEBI" id="CHEBI:58608"/>
        <dbReference type="EC" id="3.1.4.4"/>
    </reaction>
</comment>
<dbReference type="GO" id="GO:0004630">
    <property type="term" value="F:phospholipase D activity"/>
    <property type="evidence" value="ECO:0007669"/>
    <property type="project" value="UniProtKB-EC"/>
</dbReference>
<keyword evidence="2" id="KW-0677">Repeat</keyword>
<evidence type="ECO:0000256" key="2">
    <source>
        <dbReference type="ARBA" id="ARBA00022737"/>
    </source>
</evidence>
<feature type="region of interest" description="Disordered" evidence="5">
    <location>
        <begin position="253"/>
        <end position="272"/>
    </location>
</feature>
<dbReference type="SMART" id="SM00155">
    <property type="entry name" value="PLDc"/>
    <property type="match status" value="2"/>
</dbReference>
<proteinExistence type="predicted"/>
<accession>I0L0Q1</accession>
<comment type="caution">
    <text evidence="7">The sequence shown here is derived from an EMBL/GenBank/DDBJ whole genome shotgun (WGS) entry which is preliminary data.</text>
</comment>
<dbReference type="eggNOG" id="COG1502">
    <property type="taxonomic scope" value="Bacteria"/>
</dbReference>
<sequence>MRTRVRGPTVRTLSTSGGLDVPLQDWFLTAQERANPVSGLPVWTTGNLAEPLIHGAAYFDRLVDEVEALTAGDHLFFTDWRGDPDQRLRPDGPTVSQLFAQAAQRGVVVKGLIWRSHLDALAYSEAENRNLSETVSAAGGEVLLDQRVRRGGSHHQKLVVLRHPGNPERDIAFAGGIDLCHSRRDDAAHGGDPQPVQMSGRYGSNPPWHDVQLALRGPVVGALDTVFRERWTDPMPLDSENPMAYARDRLRGADLRPDPLPEQPADPPECGPHQIQVLRTYPAVRPRYSFAPDGERTVARGYTKAVHRARRLIYLEDQYLWSTEVANLFAQALRENPELHLVAVVPRHPDVDGRLALPPNMVGREQALSLCERAAPDRVHVFDVENHAGTPVYVHAKVCVVDDVWASVGSDNFNRRSWTHDSELSCAVLDDTRDERTPTDPAGRGDGARTFARDLRLRLWREHLDRDPDGADDADLLDPADAVAAVTAAADALQLWYDGGQVGDRPPGRLRPHRPERLPWYTRAWASPVYRLVYDPDGRPLRARLAGTW</sequence>
<dbReference type="CDD" id="cd09105">
    <property type="entry name" value="PLDc_vPLD1_2_like_2"/>
    <property type="match status" value="1"/>
</dbReference>
<dbReference type="InterPro" id="IPR025202">
    <property type="entry name" value="PLD-like_dom"/>
</dbReference>
<evidence type="ECO:0000259" key="6">
    <source>
        <dbReference type="PROSITE" id="PS50035"/>
    </source>
</evidence>
<dbReference type="Proteomes" id="UP000003448">
    <property type="component" value="Unassembled WGS sequence"/>
</dbReference>
<keyword evidence="8" id="KW-1185">Reference proteome</keyword>
<name>I0L0Q1_9ACTN</name>
<dbReference type="AlphaFoldDB" id="I0L0Q1"/>
<evidence type="ECO:0000256" key="1">
    <source>
        <dbReference type="ARBA" id="ARBA00000798"/>
    </source>
</evidence>
<reference evidence="8" key="1">
    <citation type="journal article" date="2012" name="J. Bacteriol.">
        <title>Genome Sequence of Micromonospora lupini Lupac 08, Isolated from Root Nodules of Lupinus angustifolius.</title>
        <authorList>
            <person name="Alonso-Vega P."/>
            <person name="Normand P."/>
            <person name="Bacigalupe R."/>
            <person name="Pujic P."/>
            <person name="Lajus A."/>
            <person name="Vallenet D."/>
            <person name="Carro L."/>
            <person name="Coll P."/>
            <person name="Trujillo M.E."/>
        </authorList>
    </citation>
    <scope>NUCLEOTIDE SEQUENCE [LARGE SCALE GENOMIC DNA]</scope>
    <source>
        <strain evidence="8">Lupac 08</strain>
    </source>
</reference>
<evidence type="ECO:0000256" key="4">
    <source>
        <dbReference type="ARBA" id="ARBA00023098"/>
    </source>
</evidence>
<dbReference type="GO" id="GO:0009395">
    <property type="term" value="P:phospholipid catabolic process"/>
    <property type="evidence" value="ECO:0007669"/>
    <property type="project" value="TreeGrafter"/>
</dbReference>
<gene>
    <name evidence="7" type="ORF">MILUP08_42319</name>
</gene>
<evidence type="ECO:0000313" key="7">
    <source>
        <dbReference type="EMBL" id="CCH17398.1"/>
    </source>
</evidence>
<dbReference type="Gene3D" id="3.30.870.10">
    <property type="entry name" value="Endonuclease Chain A"/>
    <property type="match status" value="2"/>
</dbReference>
<feature type="domain" description="PLD phosphodiesterase" evidence="6">
    <location>
        <begin position="390"/>
        <end position="417"/>
    </location>
</feature>
<feature type="compositionally biased region" description="Pro residues" evidence="5">
    <location>
        <begin position="260"/>
        <end position="270"/>
    </location>
</feature>
<evidence type="ECO:0000256" key="3">
    <source>
        <dbReference type="ARBA" id="ARBA00022801"/>
    </source>
</evidence>
<dbReference type="SUPFAM" id="SSF56024">
    <property type="entry name" value="Phospholipase D/nuclease"/>
    <property type="match status" value="2"/>
</dbReference>